<dbReference type="EMBL" id="JAXQNO010000012">
    <property type="protein sequence ID" value="KAK4786997.1"/>
    <property type="molecule type" value="Genomic_DNA"/>
</dbReference>
<evidence type="ECO:0000313" key="1">
    <source>
        <dbReference type="EMBL" id="KAK4786997.1"/>
    </source>
</evidence>
<proteinExistence type="predicted"/>
<accession>A0AAN7LW09</accession>
<dbReference type="AlphaFoldDB" id="A0AAN7LW09"/>
<name>A0AAN7LW09_TRANT</name>
<keyword evidence="2" id="KW-1185">Reference proteome</keyword>
<dbReference type="Proteomes" id="UP001346149">
    <property type="component" value="Unassembled WGS sequence"/>
</dbReference>
<organism evidence="1 2">
    <name type="scientific">Trapa natans</name>
    <name type="common">Water chestnut</name>
    <dbReference type="NCBI Taxonomy" id="22666"/>
    <lineage>
        <taxon>Eukaryota</taxon>
        <taxon>Viridiplantae</taxon>
        <taxon>Streptophyta</taxon>
        <taxon>Embryophyta</taxon>
        <taxon>Tracheophyta</taxon>
        <taxon>Spermatophyta</taxon>
        <taxon>Magnoliopsida</taxon>
        <taxon>eudicotyledons</taxon>
        <taxon>Gunneridae</taxon>
        <taxon>Pentapetalae</taxon>
        <taxon>rosids</taxon>
        <taxon>malvids</taxon>
        <taxon>Myrtales</taxon>
        <taxon>Lythraceae</taxon>
        <taxon>Trapa</taxon>
    </lineage>
</organism>
<protein>
    <submittedName>
        <fullName evidence="1">Uncharacterized protein</fullName>
    </submittedName>
</protein>
<sequence>MSSSLIQIVPLPYTTRIFISFPHPFSNSVPHGYIKRHSCQGRDFAMVRDSSPMAEVKYNDHHGEPKLNMRLKSLSMPCHSSSEVKIVVGKAKARGNIQNTPRPHLLFDAPESVHRVA</sequence>
<reference evidence="1 2" key="1">
    <citation type="journal article" date="2023" name="Hortic Res">
        <title>Pangenome of water caltrop reveals structural variations and asymmetric subgenome divergence after allopolyploidization.</title>
        <authorList>
            <person name="Zhang X."/>
            <person name="Chen Y."/>
            <person name="Wang L."/>
            <person name="Yuan Y."/>
            <person name="Fang M."/>
            <person name="Shi L."/>
            <person name="Lu R."/>
            <person name="Comes H.P."/>
            <person name="Ma Y."/>
            <person name="Chen Y."/>
            <person name="Huang G."/>
            <person name="Zhou Y."/>
            <person name="Zheng Z."/>
            <person name="Qiu Y."/>
        </authorList>
    </citation>
    <scope>NUCLEOTIDE SEQUENCE [LARGE SCALE GENOMIC DNA]</scope>
    <source>
        <strain evidence="1">F231</strain>
    </source>
</reference>
<gene>
    <name evidence="1" type="ORF">SAY86_010830</name>
</gene>
<evidence type="ECO:0000313" key="2">
    <source>
        <dbReference type="Proteomes" id="UP001346149"/>
    </source>
</evidence>
<comment type="caution">
    <text evidence="1">The sequence shown here is derived from an EMBL/GenBank/DDBJ whole genome shotgun (WGS) entry which is preliminary data.</text>
</comment>